<accession>A0A8H3BC12</accession>
<dbReference type="GO" id="GO:0046872">
    <property type="term" value="F:metal ion binding"/>
    <property type="evidence" value="ECO:0007669"/>
    <property type="project" value="UniProtKB-KW"/>
</dbReference>
<dbReference type="InterPro" id="IPR051615">
    <property type="entry name" value="Transcr_Regulatory_Elem"/>
</dbReference>
<evidence type="ECO:0000256" key="2">
    <source>
        <dbReference type="ARBA" id="ARBA00022833"/>
    </source>
</evidence>
<comment type="caution">
    <text evidence="8">The sequence shown here is derived from an EMBL/GenBank/DDBJ whole genome shotgun (WGS) entry which is preliminary data.</text>
</comment>
<proteinExistence type="predicted"/>
<keyword evidence="4" id="KW-0238">DNA-binding</keyword>
<evidence type="ECO:0000313" key="9">
    <source>
        <dbReference type="Proteomes" id="UP000663841"/>
    </source>
</evidence>
<evidence type="ECO:0000256" key="1">
    <source>
        <dbReference type="ARBA" id="ARBA00022723"/>
    </source>
</evidence>
<dbReference type="AlphaFoldDB" id="A0A8H3BC12"/>
<evidence type="ECO:0000256" key="3">
    <source>
        <dbReference type="ARBA" id="ARBA00023015"/>
    </source>
</evidence>
<dbReference type="PANTHER" id="PTHR31313">
    <property type="entry name" value="TY1 ENHANCER ACTIVATOR"/>
    <property type="match status" value="1"/>
</dbReference>
<evidence type="ECO:0000256" key="4">
    <source>
        <dbReference type="ARBA" id="ARBA00023125"/>
    </source>
</evidence>
<name>A0A8H3BC12_9AGAM</name>
<dbReference type="GO" id="GO:0003677">
    <property type="term" value="F:DNA binding"/>
    <property type="evidence" value="ECO:0007669"/>
    <property type="project" value="UniProtKB-KW"/>
</dbReference>
<evidence type="ECO:0000313" key="8">
    <source>
        <dbReference type="EMBL" id="CAE6451962.1"/>
    </source>
</evidence>
<dbReference type="PANTHER" id="PTHR31313:SF81">
    <property type="entry name" value="TY1 ENHANCER ACTIVATOR"/>
    <property type="match status" value="1"/>
</dbReference>
<protein>
    <submittedName>
        <fullName evidence="8">Uncharacterized protein</fullName>
    </submittedName>
</protein>
<sequence>MNYESLTVVLAGFPPRRITKTFFDSCKLMVISTRIIELLYNKHQAMPDDRSVINIHLQLDTWFNDIPQELLVWARSTSPLPHMITLHIYYWYLIICLYQPFYDQSSTTEGDGKADSGSRRNTSGKASGSMHDRGVKMVDRATHKIVQLLQMFEEQHSMTFFPRNMIHVIYECGIVLLKEAVMAPLTATKKRATVLQAVSACLRALRRTSKTWPWAERLANQLEEDLNKIRANDTAQPFIPGENDQTGQTPYPPVQVWDPTGPGSSFEGGFMQHFSGMQIHPPGGVPSTSQLGLDLSLHQRHGLSDPATLDNLGGVGERADIVNTEAGAHDAIPFAGTPSGSTAPYSLA</sequence>
<keyword evidence="6" id="KW-0539">Nucleus</keyword>
<keyword evidence="5" id="KW-0804">Transcription</keyword>
<evidence type="ECO:0000256" key="7">
    <source>
        <dbReference type="SAM" id="MobiDB-lite"/>
    </source>
</evidence>
<organism evidence="8 9">
    <name type="scientific">Rhizoctonia solani</name>
    <dbReference type="NCBI Taxonomy" id="456999"/>
    <lineage>
        <taxon>Eukaryota</taxon>
        <taxon>Fungi</taxon>
        <taxon>Dikarya</taxon>
        <taxon>Basidiomycota</taxon>
        <taxon>Agaricomycotina</taxon>
        <taxon>Agaricomycetes</taxon>
        <taxon>Cantharellales</taxon>
        <taxon>Ceratobasidiaceae</taxon>
        <taxon>Rhizoctonia</taxon>
    </lineage>
</organism>
<evidence type="ECO:0000256" key="6">
    <source>
        <dbReference type="ARBA" id="ARBA00023242"/>
    </source>
</evidence>
<dbReference type="CDD" id="cd12148">
    <property type="entry name" value="fungal_TF_MHR"/>
    <property type="match status" value="1"/>
</dbReference>
<reference evidence="8" key="1">
    <citation type="submission" date="2021-01" db="EMBL/GenBank/DDBJ databases">
        <authorList>
            <person name="Kaushik A."/>
        </authorList>
    </citation>
    <scope>NUCLEOTIDE SEQUENCE</scope>
    <source>
        <strain evidence="8">AG3-T5</strain>
    </source>
</reference>
<gene>
    <name evidence="8" type="ORF">RDB_LOCUS129438</name>
</gene>
<keyword evidence="2" id="KW-0862">Zinc</keyword>
<dbReference type="Proteomes" id="UP000663841">
    <property type="component" value="Unassembled WGS sequence"/>
</dbReference>
<keyword evidence="1" id="KW-0479">Metal-binding</keyword>
<feature type="region of interest" description="Disordered" evidence="7">
    <location>
        <begin position="108"/>
        <end position="133"/>
    </location>
</feature>
<dbReference type="EMBL" id="CAJMWW010000158">
    <property type="protein sequence ID" value="CAE6451962.1"/>
    <property type="molecule type" value="Genomic_DNA"/>
</dbReference>
<keyword evidence="3" id="KW-0805">Transcription regulation</keyword>
<evidence type="ECO:0000256" key="5">
    <source>
        <dbReference type="ARBA" id="ARBA00023163"/>
    </source>
</evidence>